<dbReference type="Pfam" id="PF13545">
    <property type="entry name" value="HTH_Crp_2"/>
    <property type="match status" value="1"/>
</dbReference>
<dbReference type="OrthoDB" id="3176638at2"/>
<keyword evidence="7" id="KW-1185">Reference proteome</keyword>
<evidence type="ECO:0008006" key="8">
    <source>
        <dbReference type="Google" id="ProtNLM"/>
    </source>
</evidence>
<dbReference type="InterPro" id="IPR018490">
    <property type="entry name" value="cNMP-bd_dom_sf"/>
</dbReference>
<evidence type="ECO:0000313" key="6">
    <source>
        <dbReference type="EMBL" id="AKI97363.1"/>
    </source>
</evidence>
<dbReference type="KEGG" id="kpf:IX53_05505"/>
<dbReference type="PANTHER" id="PTHR24567:SF58">
    <property type="entry name" value="CYCLIC AMP-BINDING REGULATORY PROTEIN"/>
    <property type="match status" value="1"/>
</dbReference>
<dbReference type="GO" id="GO:0005829">
    <property type="term" value="C:cytosol"/>
    <property type="evidence" value="ECO:0007669"/>
    <property type="project" value="TreeGrafter"/>
</dbReference>
<sequence length="225" mass="25207">MNPLILNLAKLKPFKNLTIGELETIFKKNGSLVERYSDGELIRQRGDQCNSLLIILEGKVSTIMQDTNGRMVKLETIEAPNLIASGVLFASDNLFPVDIIATSSVIILSMSKNLVIELCMNNENFLTGLLNDMGDRLAMLAEKVYIFSLNTLKEKLARYLLERSNGKTELTLGMTKEELSRYFGVARPSLSRAFAELIKEGYIAQNNQIIRLLDREGLKELSGME</sequence>
<name>A0A0G2ZEV3_9BACT</name>
<evidence type="ECO:0000259" key="4">
    <source>
        <dbReference type="PROSITE" id="PS50042"/>
    </source>
</evidence>
<dbReference type="InterPro" id="IPR014710">
    <property type="entry name" value="RmlC-like_jellyroll"/>
</dbReference>
<protein>
    <recommendedName>
        <fullName evidence="8">Crp/Fnr family transcriptional regulator</fullName>
    </recommendedName>
</protein>
<dbReference type="AlphaFoldDB" id="A0A0G2ZEV3"/>
<dbReference type="Gene3D" id="2.60.120.10">
    <property type="entry name" value="Jelly Rolls"/>
    <property type="match status" value="1"/>
</dbReference>
<dbReference type="PROSITE" id="PS51063">
    <property type="entry name" value="HTH_CRP_2"/>
    <property type="match status" value="1"/>
</dbReference>
<keyword evidence="2" id="KW-0238">DNA-binding</keyword>
<organism evidence="6 7">
    <name type="scientific">Kosmotoga pacifica</name>
    <dbReference type="NCBI Taxonomy" id="1330330"/>
    <lineage>
        <taxon>Bacteria</taxon>
        <taxon>Thermotogati</taxon>
        <taxon>Thermotogota</taxon>
        <taxon>Thermotogae</taxon>
        <taxon>Kosmotogales</taxon>
        <taxon>Kosmotogaceae</taxon>
        <taxon>Kosmotoga</taxon>
    </lineage>
</organism>
<reference evidence="6 7" key="1">
    <citation type="submission" date="2015-04" db="EMBL/GenBank/DDBJ databases">
        <title>Complete Genome Sequence of Kosmotoga pacifica SLHLJ1.</title>
        <authorList>
            <person name="Jiang L.J."/>
            <person name="Shao Z.Z."/>
            <person name="Jebbar M."/>
        </authorList>
    </citation>
    <scope>NUCLEOTIDE SEQUENCE [LARGE SCALE GENOMIC DNA]</scope>
    <source>
        <strain evidence="6 7">SLHLJ1</strain>
    </source>
</reference>
<dbReference type="STRING" id="1330330.IX53_05505"/>
<dbReference type="InterPro" id="IPR012318">
    <property type="entry name" value="HTH_CRP"/>
</dbReference>
<dbReference type="EMBL" id="CP011232">
    <property type="protein sequence ID" value="AKI97363.1"/>
    <property type="molecule type" value="Genomic_DNA"/>
</dbReference>
<evidence type="ECO:0000256" key="3">
    <source>
        <dbReference type="ARBA" id="ARBA00023163"/>
    </source>
</evidence>
<dbReference type="PATRIC" id="fig|1330330.3.peg.1106"/>
<dbReference type="InterPro" id="IPR036390">
    <property type="entry name" value="WH_DNA-bd_sf"/>
</dbReference>
<keyword evidence="3" id="KW-0804">Transcription</keyword>
<dbReference type="InterPro" id="IPR050397">
    <property type="entry name" value="Env_Response_Regulators"/>
</dbReference>
<evidence type="ECO:0000259" key="5">
    <source>
        <dbReference type="PROSITE" id="PS51063"/>
    </source>
</evidence>
<dbReference type="PROSITE" id="PS50042">
    <property type="entry name" value="CNMP_BINDING_3"/>
    <property type="match status" value="1"/>
</dbReference>
<dbReference type="Proteomes" id="UP000035159">
    <property type="component" value="Chromosome"/>
</dbReference>
<dbReference type="Pfam" id="PF00027">
    <property type="entry name" value="cNMP_binding"/>
    <property type="match status" value="1"/>
</dbReference>
<accession>A0A0G2ZEV3</accession>
<dbReference type="GO" id="GO:0003677">
    <property type="term" value="F:DNA binding"/>
    <property type="evidence" value="ECO:0007669"/>
    <property type="project" value="UniProtKB-KW"/>
</dbReference>
<dbReference type="SUPFAM" id="SSF46785">
    <property type="entry name" value="Winged helix' DNA-binding domain"/>
    <property type="match status" value="1"/>
</dbReference>
<evidence type="ECO:0000313" key="7">
    <source>
        <dbReference type="Proteomes" id="UP000035159"/>
    </source>
</evidence>
<feature type="domain" description="Cyclic nucleotide-binding" evidence="4">
    <location>
        <begin position="13"/>
        <end position="136"/>
    </location>
</feature>
<dbReference type="SMART" id="SM00100">
    <property type="entry name" value="cNMP"/>
    <property type="match status" value="1"/>
</dbReference>
<dbReference type="PANTHER" id="PTHR24567">
    <property type="entry name" value="CRP FAMILY TRANSCRIPTIONAL REGULATORY PROTEIN"/>
    <property type="match status" value="1"/>
</dbReference>
<dbReference type="SUPFAM" id="SSF51206">
    <property type="entry name" value="cAMP-binding domain-like"/>
    <property type="match status" value="1"/>
</dbReference>
<dbReference type="GO" id="GO:0003700">
    <property type="term" value="F:DNA-binding transcription factor activity"/>
    <property type="evidence" value="ECO:0007669"/>
    <property type="project" value="TreeGrafter"/>
</dbReference>
<dbReference type="RefSeq" id="WP_047754497.1">
    <property type="nucleotide sequence ID" value="NZ_CAJUHA010000016.1"/>
</dbReference>
<dbReference type="SMART" id="SM00419">
    <property type="entry name" value="HTH_CRP"/>
    <property type="match status" value="1"/>
</dbReference>
<proteinExistence type="predicted"/>
<feature type="domain" description="HTH crp-type" evidence="5">
    <location>
        <begin position="150"/>
        <end position="216"/>
    </location>
</feature>
<evidence type="ECO:0000256" key="2">
    <source>
        <dbReference type="ARBA" id="ARBA00023125"/>
    </source>
</evidence>
<gene>
    <name evidence="6" type="ORF">IX53_05505</name>
</gene>
<dbReference type="CDD" id="cd00038">
    <property type="entry name" value="CAP_ED"/>
    <property type="match status" value="1"/>
</dbReference>
<evidence type="ECO:0000256" key="1">
    <source>
        <dbReference type="ARBA" id="ARBA00023015"/>
    </source>
</evidence>
<dbReference type="InterPro" id="IPR000595">
    <property type="entry name" value="cNMP-bd_dom"/>
</dbReference>
<keyword evidence="1" id="KW-0805">Transcription regulation</keyword>